<dbReference type="Gene3D" id="3.30.70.270">
    <property type="match status" value="2"/>
</dbReference>
<evidence type="ECO:0000313" key="2">
    <source>
        <dbReference type="EMBL" id="RDX87068.1"/>
    </source>
</evidence>
<dbReference type="OrthoDB" id="775972at2759"/>
<dbReference type="SUPFAM" id="SSF56672">
    <property type="entry name" value="DNA/RNA polymerases"/>
    <property type="match status" value="1"/>
</dbReference>
<dbReference type="Pfam" id="PF00078">
    <property type="entry name" value="RVT_1"/>
    <property type="match status" value="1"/>
</dbReference>
<dbReference type="AlphaFoldDB" id="A0A371G934"/>
<gene>
    <name evidence="2" type="primary">pol</name>
    <name evidence="2" type="ORF">CR513_31506</name>
</gene>
<dbReference type="InterPro" id="IPR043502">
    <property type="entry name" value="DNA/RNA_pol_sf"/>
</dbReference>
<accession>A0A371G934</accession>
<protein>
    <submittedName>
        <fullName evidence="2">Retrovirus-related Pol polyprotein from transposon 17.6</fullName>
    </submittedName>
</protein>
<organism evidence="2 3">
    <name type="scientific">Mucuna pruriens</name>
    <name type="common">Velvet bean</name>
    <name type="synonym">Dolichos pruriens</name>
    <dbReference type="NCBI Taxonomy" id="157652"/>
    <lineage>
        <taxon>Eukaryota</taxon>
        <taxon>Viridiplantae</taxon>
        <taxon>Streptophyta</taxon>
        <taxon>Embryophyta</taxon>
        <taxon>Tracheophyta</taxon>
        <taxon>Spermatophyta</taxon>
        <taxon>Magnoliopsida</taxon>
        <taxon>eudicotyledons</taxon>
        <taxon>Gunneridae</taxon>
        <taxon>Pentapetalae</taxon>
        <taxon>rosids</taxon>
        <taxon>fabids</taxon>
        <taxon>Fabales</taxon>
        <taxon>Fabaceae</taxon>
        <taxon>Papilionoideae</taxon>
        <taxon>50 kb inversion clade</taxon>
        <taxon>NPAAA clade</taxon>
        <taxon>indigoferoid/millettioid clade</taxon>
        <taxon>Phaseoleae</taxon>
        <taxon>Mucuna</taxon>
    </lineage>
</organism>
<dbReference type="EMBL" id="QJKJ01006342">
    <property type="protein sequence ID" value="RDX87068.1"/>
    <property type="molecule type" value="Genomic_DNA"/>
</dbReference>
<feature type="domain" description="Reverse transcriptase" evidence="1">
    <location>
        <begin position="104"/>
        <end position="194"/>
    </location>
</feature>
<dbReference type="InterPro" id="IPR043128">
    <property type="entry name" value="Rev_trsase/Diguanyl_cyclase"/>
</dbReference>
<dbReference type="InterPro" id="IPR000477">
    <property type="entry name" value="RT_dom"/>
</dbReference>
<dbReference type="PANTHER" id="PTHR24559">
    <property type="entry name" value="TRANSPOSON TY3-I GAG-POL POLYPROTEIN"/>
    <property type="match status" value="1"/>
</dbReference>
<proteinExistence type="predicted"/>
<comment type="caution">
    <text evidence="2">The sequence shown here is derived from an EMBL/GenBank/DDBJ whole genome shotgun (WGS) entry which is preliminary data.</text>
</comment>
<name>A0A371G934_MUCPR</name>
<feature type="non-terminal residue" evidence="2">
    <location>
        <position position="1"/>
    </location>
</feature>
<reference evidence="2" key="1">
    <citation type="submission" date="2018-05" db="EMBL/GenBank/DDBJ databases">
        <title>Draft genome of Mucuna pruriens seed.</title>
        <authorList>
            <person name="Nnadi N.E."/>
            <person name="Vos R."/>
            <person name="Hasami M.H."/>
            <person name="Devisetty U.K."/>
            <person name="Aguiy J.C."/>
        </authorList>
    </citation>
    <scope>NUCLEOTIDE SEQUENCE [LARGE SCALE GENOMIC DNA]</scope>
    <source>
        <strain evidence="2">JCA_2017</strain>
    </source>
</reference>
<keyword evidence="3" id="KW-1185">Reference proteome</keyword>
<dbReference type="InterPro" id="IPR053134">
    <property type="entry name" value="RNA-dir_DNA_polymerase"/>
</dbReference>
<sequence>MTILDGMKKEVTKLLVVGIIYPIEDSQWVSPVQVVSKKSRMTIIKNWQDEIMLARIQNNWKFNQATRKDHFPLPFIDKVLEKLAGESPFLLYADSHNNSGLAEDHLYITFAYTRMPFGLCNALSTFQRCMISIFSSLLEDCVEVFMDDFTVYAESFEACLNNLSRVLHRCIKSNLVLNFEKCHFMVTEGIVLGHLVSTRGIKVDKAKIDVISFLFNPASMREVRLFLGHAGFYKRFIKDFNKIACFCRGCYRRMWTLCSISLVWDTFQELKRRLTFAPILQAPN</sequence>
<dbReference type="CDD" id="cd01647">
    <property type="entry name" value="RT_LTR"/>
    <property type="match status" value="1"/>
</dbReference>
<dbReference type="PANTHER" id="PTHR24559:SF444">
    <property type="entry name" value="REVERSE TRANSCRIPTASE DOMAIN-CONTAINING PROTEIN"/>
    <property type="match status" value="1"/>
</dbReference>
<dbReference type="Proteomes" id="UP000257109">
    <property type="component" value="Unassembled WGS sequence"/>
</dbReference>
<evidence type="ECO:0000259" key="1">
    <source>
        <dbReference type="Pfam" id="PF00078"/>
    </source>
</evidence>
<evidence type="ECO:0000313" key="3">
    <source>
        <dbReference type="Proteomes" id="UP000257109"/>
    </source>
</evidence>